<evidence type="ECO:0000313" key="2">
    <source>
        <dbReference type="Proteomes" id="UP001500101"/>
    </source>
</evidence>
<name>A0ABP7YLE2_9SPHI</name>
<keyword evidence="2" id="KW-1185">Reference proteome</keyword>
<evidence type="ECO:0008006" key="3">
    <source>
        <dbReference type="Google" id="ProtNLM"/>
    </source>
</evidence>
<gene>
    <name evidence="1" type="ORF">GCM10022216_14450</name>
</gene>
<dbReference type="EMBL" id="BAAAZI010000006">
    <property type="protein sequence ID" value="GAA4137910.1"/>
    <property type="molecule type" value="Genomic_DNA"/>
</dbReference>
<reference evidence="2" key="1">
    <citation type="journal article" date="2019" name="Int. J. Syst. Evol. Microbiol.">
        <title>The Global Catalogue of Microorganisms (GCM) 10K type strain sequencing project: providing services to taxonomists for standard genome sequencing and annotation.</title>
        <authorList>
            <consortium name="The Broad Institute Genomics Platform"/>
            <consortium name="The Broad Institute Genome Sequencing Center for Infectious Disease"/>
            <person name="Wu L."/>
            <person name="Ma J."/>
        </authorList>
    </citation>
    <scope>NUCLEOTIDE SEQUENCE [LARGE SCALE GENOMIC DNA]</scope>
    <source>
        <strain evidence="2">JCM 16704</strain>
    </source>
</reference>
<proteinExistence type="predicted"/>
<protein>
    <recommendedName>
        <fullName evidence="3">Hemerythrin HHE cation binding domain-containing protein</fullName>
    </recommendedName>
</protein>
<sequence length="211" mass="24456">MVTNDILDRKIEVLHQSHLHFILVEQTLAGFAKDINPITDRIDDFILDLSTDIRKEYCLLKFLHHFQSLDFEKIRKRYNENSELVFNKNKQLVIDHIALMLEELDVKFDTEIFSNKEFEALKAEISKLANTIFEFQTRQEASNEVIFNSVEEIKDQLISDAEKARIFGKEFVKQQLAGKLIEMSFKGGAAAFLNHLPSHLNNIQKFIGGTL</sequence>
<dbReference type="RefSeq" id="WP_344673951.1">
    <property type="nucleotide sequence ID" value="NZ_BAAAZI010000006.1"/>
</dbReference>
<organism evidence="1 2">
    <name type="scientific">Sphingobacterium kyonggiense</name>
    <dbReference type="NCBI Taxonomy" id="714075"/>
    <lineage>
        <taxon>Bacteria</taxon>
        <taxon>Pseudomonadati</taxon>
        <taxon>Bacteroidota</taxon>
        <taxon>Sphingobacteriia</taxon>
        <taxon>Sphingobacteriales</taxon>
        <taxon>Sphingobacteriaceae</taxon>
        <taxon>Sphingobacterium</taxon>
    </lineage>
</organism>
<evidence type="ECO:0000313" key="1">
    <source>
        <dbReference type="EMBL" id="GAA4137910.1"/>
    </source>
</evidence>
<dbReference type="Proteomes" id="UP001500101">
    <property type="component" value="Unassembled WGS sequence"/>
</dbReference>
<comment type="caution">
    <text evidence="1">The sequence shown here is derived from an EMBL/GenBank/DDBJ whole genome shotgun (WGS) entry which is preliminary data.</text>
</comment>
<accession>A0ABP7YLE2</accession>